<comment type="caution">
    <text evidence="1">The sequence shown here is derived from an EMBL/GenBank/DDBJ whole genome shotgun (WGS) entry which is preliminary data.</text>
</comment>
<evidence type="ECO:0000313" key="1">
    <source>
        <dbReference type="EMBL" id="TKR74619.1"/>
    </source>
</evidence>
<protein>
    <submittedName>
        <fullName evidence="1">Uncharacterized protein</fullName>
    </submittedName>
</protein>
<name>A0A4U5MX68_POPAL</name>
<sequence length="161" mass="17592">MKGSAKWEERMVNSEQSIQRSFEAMEMVNGKIGFLEFFDSGEENIDGSLRLFELICRGVMGLSSGTTSIPKGLLSDNNAGVSIYSLASKQSLEKESACFSDVQSKSTTFAPLPLHLTSEAHSPTSPPSWIHPRLCHVINSHLPSNRRSQIQILGHALAISS</sequence>
<reference evidence="1" key="1">
    <citation type="submission" date="2018-10" db="EMBL/GenBank/DDBJ databases">
        <title>Population genomic analysis revealed the cold adaptation of white poplar.</title>
        <authorList>
            <person name="Liu Y.-J."/>
        </authorList>
    </citation>
    <scope>NUCLEOTIDE SEQUENCE [LARGE SCALE GENOMIC DNA]</scope>
    <source>
        <strain evidence="1">PAL-ZL1</strain>
    </source>
</reference>
<dbReference type="InterPro" id="IPR020845">
    <property type="entry name" value="AMP-binding_CS"/>
</dbReference>
<dbReference type="EMBL" id="RCHU01001170">
    <property type="protein sequence ID" value="TKR74619.1"/>
    <property type="molecule type" value="Genomic_DNA"/>
</dbReference>
<accession>A0A4U5MX68</accession>
<proteinExistence type="predicted"/>
<dbReference type="AlphaFoldDB" id="A0A4U5MX68"/>
<organism evidence="1">
    <name type="scientific">Populus alba</name>
    <name type="common">White poplar</name>
    <dbReference type="NCBI Taxonomy" id="43335"/>
    <lineage>
        <taxon>Eukaryota</taxon>
        <taxon>Viridiplantae</taxon>
        <taxon>Streptophyta</taxon>
        <taxon>Embryophyta</taxon>
        <taxon>Tracheophyta</taxon>
        <taxon>Spermatophyta</taxon>
        <taxon>Magnoliopsida</taxon>
        <taxon>eudicotyledons</taxon>
        <taxon>Gunneridae</taxon>
        <taxon>Pentapetalae</taxon>
        <taxon>rosids</taxon>
        <taxon>fabids</taxon>
        <taxon>Malpighiales</taxon>
        <taxon>Salicaceae</taxon>
        <taxon>Saliceae</taxon>
        <taxon>Populus</taxon>
    </lineage>
</organism>
<dbReference type="PROSITE" id="PS00455">
    <property type="entry name" value="AMP_BINDING"/>
    <property type="match status" value="1"/>
</dbReference>
<gene>
    <name evidence="1" type="ORF">D5086_0000296520</name>
</gene>